<dbReference type="PRINTS" id="PR00056">
    <property type="entry name" value="HSFDOMAIN"/>
</dbReference>
<evidence type="ECO:0000256" key="3">
    <source>
        <dbReference type="ARBA" id="ARBA00023125"/>
    </source>
</evidence>
<accession>A0A067CS76</accession>
<dbReference type="InterPro" id="IPR000232">
    <property type="entry name" value="HSF_DNA-bd"/>
</dbReference>
<dbReference type="OMA" id="SVWEFTH"/>
<dbReference type="VEuPathDB" id="FungiDB:SPRG_19191"/>
<dbReference type="OrthoDB" id="60854at2759"/>
<evidence type="ECO:0000256" key="4">
    <source>
        <dbReference type="ARBA" id="ARBA00023163"/>
    </source>
</evidence>
<dbReference type="EMBL" id="KK583192">
    <property type="protein sequence ID" value="KDO33559.1"/>
    <property type="molecule type" value="Genomic_DNA"/>
</dbReference>
<dbReference type="Gene3D" id="1.10.10.10">
    <property type="entry name" value="Winged helix-like DNA-binding domain superfamily/Winged helix DNA-binding domain"/>
    <property type="match status" value="1"/>
</dbReference>
<keyword evidence="9" id="KW-1185">Reference proteome</keyword>
<evidence type="ECO:0000256" key="1">
    <source>
        <dbReference type="ARBA" id="ARBA00004123"/>
    </source>
</evidence>
<dbReference type="InterPro" id="IPR036388">
    <property type="entry name" value="WH-like_DNA-bd_sf"/>
</dbReference>
<protein>
    <recommendedName>
        <fullName evidence="7">HSF-type DNA-binding domain-containing protein</fullName>
    </recommendedName>
</protein>
<dbReference type="InterPro" id="IPR036390">
    <property type="entry name" value="WH_DNA-bd_sf"/>
</dbReference>
<reference evidence="8 9" key="1">
    <citation type="journal article" date="2013" name="PLoS Genet.">
        <title>Distinctive expansion of potential virulence genes in the genome of the oomycete fish pathogen Saprolegnia parasitica.</title>
        <authorList>
            <person name="Jiang R.H."/>
            <person name="de Bruijn I."/>
            <person name="Haas B.J."/>
            <person name="Belmonte R."/>
            <person name="Lobach L."/>
            <person name="Christie J."/>
            <person name="van den Ackerveken G."/>
            <person name="Bottin A."/>
            <person name="Bulone V."/>
            <person name="Diaz-Moreno S.M."/>
            <person name="Dumas B."/>
            <person name="Fan L."/>
            <person name="Gaulin E."/>
            <person name="Govers F."/>
            <person name="Grenville-Briggs L.J."/>
            <person name="Horner N.R."/>
            <person name="Levin J.Z."/>
            <person name="Mammella M."/>
            <person name="Meijer H.J."/>
            <person name="Morris P."/>
            <person name="Nusbaum C."/>
            <person name="Oome S."/>
            <person name="Phillips A.J."/>
            <person name="van Rooyen D."/>
            <person name="Rzeszutek E."/>
            <person name="Saraiva M."/>
            <person name="Secombes C.J."/>
            <person name="Seidl M.F."/>
            <person name="Snel B."/>
            <person name="Stassen J.H."/>
            <person name="Sykes S."/>
            <person name="Tripathy S."/>
            <person name="van den Berg H."/>
            <person name="Vega-Arreguin J.C."/>
            <person name="Wawra S."/>
            <person name="Young S.K."/>
            <person name="Zeng Q."/>
            <person name="Dieguez-Uribeondo J."/>
            <person name="Russ C."/>
            <person name="Tyler B.M."/>
            <person name="van West P."/>
        </authorList>
    </citation>
    <scope>NUCLEOTIDE SEQUENCE [LARGE SCALE GENOMIC DNA]</scope>
    <source>
        <strain evidence="8 9">CBS 223.65</strain>
    </source>
</reference>
<dbReference type="PANTHER" id="PTHR10015:SF206">
    <property type="entry name" value="HSF-TYPE DNA-BINDING DOMAIN-CONTAINING PROTEIN"/>
    <property type="match status" value="1"/>
</dbReference>
<dbReference type="GO" id="GO:0043565">
    <property type="term" value="F:sequence-specific DNA binding"/>
    <property type="evidence" value="ECO:0007669"/>
    <property type="project" value="InterPro"/>
</dbReference>
<dbReference type="GO" id="GO:0005634">
    <property type="term" value="C:nucleus"/>
    <property type="evidence" value="ECO:0007669"/>
    <property type="project" value="UniProtKB-SubCell"/>
</dbReference>
<dbReference type="Pfam" id="PF00447">
    <property type="entry name" value="HSF_DNA-bind"/>
    <property type="match status" value="1"/>
</dbReference>
<feature type="domain" description="HSF-type DNA-binding" evidence="7">
    <location>
        <begin position="8"/>
        <end position="110"/>
    </location>
</feature>
<dbReference type="STRING" id="695850.A0A067CS76"/>
<dbReference type="SUPFAM" id="SSF46785">
    <property type="entry name" value="Winged helix' DNA-binding domain"/>
    <property type="match status" value="1"/>
</dbReference>
<evidence type="ECO:0000256" key="6">
    <source>
        <dbReference type="RuleBase" id="RU004020"/>
    </source>
</evidence>
<evidence type="ECO:0000313" key="8">
    <source>
        <dbReference type="EMBL" id="KDO33559.1"/>
    </source>
</evidence>
<name>A0A067CS76_SAPPC</name>
<gene>
    <name evidence="8" type="ORF">SPRG_19191</name>
</gene>
<dbReference type="RefSeq" id="XP_012195617.1">
    <property type="nucleotide sequence ID" value="XM_012340227.1"/>
</dbReference>
<comment type="similarity">
    <text evidence="6">Belongs to the HSF family.</text>
</comment>
<dbReference type="KEGG" id="spar:SPRG_19191"/>
<keyword evidence="5" id="KW-0539">Nucleus</keyword>
<proteinExistence type="inferred from homology"/>
<keyword evidence="2" id="KW-0805">Transcription regulation</keyword>
<comment type="subcellular location">
    <subcellularLocation>
        <location evidence="1">Nucleus</location>
    </subcellularLocation>
</comment>
<keyword evidence="3" id="KW-0238">DNA-binding</keyword>
<dbReference type="AlphaFoldDB" id="A0A067CS76"/>
<sequence length="229" mass="25821">MSRPNNMSAALFLQKSYDMIMNCPEDVAAWSNNGTSFVVNQIKDLESTWLPRYFKHNNFTSFARQLKFYGFDKYKKHNQGGDLEADSVWEFTHPLFLRDAPEKMVSIRRKTNTSSDVSEKVDKTEVSALKEKMSSLESQLSALTNQISILTNFVHSYVESNALDAEPDAEPLRKKAKLTSSPRDVSSFVPVADEMDLSDIDDGILDTLLFGTATPAEALTFDMQMPLLL</sequence>
<evidence type="ECO:0000256" key="5">
    <source>
        <dbReference type="ARBA" id="ARBA00023242"/>
    </source>
</evidence>
<dbReference type="SMART" id="SM00415">
    <property type="entry name" value="HSF"/>
    <property type="match status" value="1"/>
</dbReference>
<dbReference type="GO" id="GO:0003700">
    <property type="term" value="F:DNA-binding transcription factor activity"/>
    <property type="evidence" value="ECO:0007669"/>
    <property type="project" value="InterPro"/>
</dbReference>
<keyword evidence="4" id="KW-0804">Transcription</keyword>
<dbReference type="PANTHER" id="PTHR10015">
    <property type="entry name" value="HEAT SHOCK TRANSCRIPTION FACTOR"/>
    <property type="match status" value="1"/>
</dbReference>
<evidence type="ECO:0000313" key="9">
    <source>
        <dbReference type="Proteomes" id="UP000030745"/>
    </source>
</evidence>
<organism evidence="8 9">
    <name type="scientific">Saprolegnia parasitica (strain CBS 223.65)</name>
    <dbReference type="NCBI Taxonomy" id="695850"/>
    <lineage>
        <taxon>Eukaryota</taxon>
        <taxon>Sar</taxon>
        <taxon>Stramenopiles</taxon>
        <taxon>Oomycota</taxon>
        <taxon>Saprolegniomycetes</taxon>
        <taxon>Saprolegniales</taxon>
        <taxon>Saprolegniaceae</taxon>
        <taxon>Saprolegnia</taxon>
    </lineage>
</organism>
<evidence type="ECO:0000256" key="2">
    <source>
        <dbReference type="ARBA" id="ARBA00023015"/>
    </source>
</evidence>
<dbReference type="GeneID" id="24140618"/>
<dbReference type="Proteomes" id="UP000030745">
    <property type="component" value="Unassembled WGS sequence"/>
</dbReference>
<evidence type="ECO:0000259" key="7">
    <source>
        <dbReference type="SMART" id="SM00415"/>
    </source>
</evidence>
<dbReference type="FunFam" id="1.10.10.10:FF:000027">
    <property type="entry name" value="Heat shock transcription factor 1"/>
    <property type="match status" value="1"/>
</dbReference>